<name>A0A8B3GII6_9ACTN</name>
<dbReference type="EC" id="3.6.1.9" evidence="3"/>
<feature type="active site" description="Proton acceptor" evidence="3">
    <location>
        <position position="77"/>
    </location>
</feature>
<evidence type="ECO:0000313" key="5">
    <source>
        <dbReference type="Proteomes" id="UP000279336"/>
    </source>
</evidence>
<dbReference type="PANTHER" id="PTHR43213">
    <property type="entry name" value="BIFUNCTIONAL DTTP/UTP PYROPHOSPHATASE/METHYLTRANSFERASE PROTEIN-RELATED"/>
    <property type="match status" value="1"/>
</dbReference>
<comment type="caution">
    <text evidence="3">Lacks conserved residue(s) required for the propagation of feature annotation.</text>
</comment>
<dbReference type="Pfam" id="PF02545">
    <property type="entry name" value="Maf"/>
    <property type="match status" value="1"/>
</dbReference>
<keyword evidence="3" id="KW-0546">Nucleotide metabolism</keyword>
<dbReference type="PIRSF" id="PIRSF006305">
    <property type="entry name" value="Maf"/>
    <property type="match status" value="1"/>
</dbReference>
<proteinExistence type="inferred from homology"/>
<comment type="cofactor">
    <cofactor evidence="1 3">
        <name>a divalent metal cation</name>
        <dbReference type="ChEBI" id="CHEBI:60240"/>
    </cofactor>
</comment>
<dbReference type="GO" id="GO:0047429">
    <property type="term" value="F:nucleoside triphosphate diphosphatase activity"/>
    <property type="evidence" value="ECO:0007669"/>
    <property type="project" value="UniProtKB-EC"/>
</dbReference>
<sequence length="214" mass="23399">MIMQLVLASSSRARLGTLRAAGLQPVAIRPEIDETARIDESVSELACRLARQKGESVLQILRERDLLDRETVLLACDTMLEFEGRIHGKPGTKASVISRWMRMRGRQGVVHTGHYVAVIRGGRITESTREAVTVLSFADLTEQEIADYAATGEPESVAGGFTIDSFGGPFITRIEGDPHNVVGLSLPLVRQILLDLGVAWFDLWPVPPGTQVRG</sequence>
<evidence type="ECO:0000256" key="2">
    <source>
        <dbReference type="ARBA" id="ARBA00022801"/>
    </source>
</evidence>
<reference evidence="4 5" key="1">
    <citation type="submission" date="2018-10" db="EMBL/GenBank/DDBJ databases">
        <title>Propionibacterium australiense Genome Sequencing and Assembly.</title>
        <authorList>
            <person name="Bernier A.-M."/>
            <person name="Bernard K."/>
        </authorList>
    </citation>
    <scope>NUCLEOTIDE SEQUENCE [LARGE SCALE GENOMIC DNA]</scope>
    <source>
        <strain evidence="4 5">NML98A078</strain>
    </source>
</reference>
<comment type="function">
    <text evidence="3">Nucleoside triphosphate pyrophosphatase. May have a dual role in cell division arrest and in preventing the incorporation of modified nucleotides into cellular nucleic acids.</text>
</comment>
<dbReference type="InterPro" id="IPR029001">
    <property type="entry name" value="ITPase-like_fam"/>
</dbReference>
<dbReference type="GO" id="GO:0009117">
    <property type="term" value="P:nucleotide metabolic process"/>
    <property type="evidence" value="ECO:0007669"/>
    <property type="project" value="UniProtKB-KW"/>
</dbReference>
<evidence type="ECO:0000256" key="3">
    <source>
        <dbReference type="HAMAP-Rule" id="MF_00528"/>
    </source>
</evidence>
<dbReference type="GO" id="GO:0005737">
    <property type="term" value="C:cytoplasm"/>
    <property type="evidence" value="ECO:0007669"/>
    <property type="project" value="UniProtKB-SubCell"/>
</dbReference>
<comment type="catalytic activity">
    <reaction evidence="3">
        <text>a ribonucleoside 5'-triphosphate + H2O = a ribonucleoside 5'-phosphate + diphosphate + H(+)</text>
        <dbReference type="Rhea" id="RHEA:23996"/>
        <dbReference type="ChEBI" id="CHEBI:15377"/>
        <dbReference type="ChEBI" id="CHEBI:15378"/>
        <dbReference type="ChEBI" id="CHEBI:33019"/>
        <dbReference type="ChEBI" id="CHEBI:58043"/>
        <dbReference type="ChEBI" id="CHEBI:61557"/>
        <dbReference type="EC" id="3.6.1.9"/>
    </reaction>
</comment>
<protein>
    <recommendedName>
        <fullName evidence="3">Nucleoside triphosphate pyrophosphatase</fullName>
        <ecNumber evidence="3">3.6.1.9</ecNumber>
    </recommendedName>
    <alternativeName>
        <fullName evidence="3">Nucleotide pyrophosphatase</fullName>
        <shortName evidence="3">Nucleotide PPase</shortName>
    </alternativeName>
</protein>
<dbReference type="CDD" id="cd00555">
    <property type="entry name" value="Maf"/>
    <property type="match status" value="1"/>
</dbReference>
<comment type="similarity">
    <text evidence="3">Belongs to the Maf family.</text>
</comment>
<dbReference type="PANTHER" id="PTHR43213:SF5">
    <property type="entry name" value="BIFUNCTIONAL DTTP_UTP PYROPHOSPHATASE_METHYLTRANSFERASE PROTEIN-RELATED"/>
    <property type="match status" value="1"/>
</dbReference>
<evidence type="ECO:0000256" key="1">
    <source>
        <dbReference type="ARBA" id="ARBA00001968"/>
    </source>
</evidence>
<dbReference type="SUPFAM" id="SSF52972">
    <property type="entry name" value="ITPase-like"/>
    <property type="match status" value="1"/>
</dbReference>
<dbReference type="NCBIfam" id="TIGR00172">
    <property type="entry name" value="maf"/>
    <property type="match status" value="1"/>
</dbReference>
<comment type="caution">
    <text evidence="4">The sequence shown here is derived from an EMBL/GenBank/DDBJ whole genome shotgun (WGS) entry which is preliminary data.</text>
</comment>
<gene>
    <name evidence="4" type="primary">maf</name>
    <name evidence="4" type="ORF">D7U36_00195</name>
</gene>
<dbReference type="OrthoDB" id="3527985at2"/>
<accession>A0A8B3GII6</accession>
<comment type="subcellular location">
    <subcellularLocation>
        <location evidence="3">Cytoplasm</location>
    </subcellularLocation>
</comment>
<keyword evidence="2 3" id="KW-0378">Hydrolase</keyword>
<comment type="catalytic activity">
    <reaction evidence="3">
        <text>a 2'-deoxyribonucleoside 5'-triphosphate + H2O = a 2'-deoxyribonucleoside 5'-phosphate + diphosphate + H(+)</text>
        <dbReference type="Rhea" id="RHEA:44644"/>
        <dbReference type="ChEBI" id="CHEBI:15377"/>
        <dbReference type="ChEBI" id="CHEBI:15378"/>
        <dbReference type="ChEBI" id="CHEBI:33019"/>
        <dbReference type="ChEBI" id="CHEBI:61560"/>
        <dbReference type="ChEBI" id="CHEBI:65317"/>
        <dbReference type="EC" id="3.6.1.9"/>
    </reaction>
</comment>
<dbReference type="Proteomes" id="UP000279336">
    <property type="component" value="Unassembled WGS sequence"/>
</dbReference>
<dbReference type="Gene3D" id="3.90.950.10">
    <property type="match status" value="1"/>
</dbReference>
<dbReference type="InterPro" id="IPR003697">
    <property type="entry name" value="Maf-like"/>
</dbReference>
<evidence type="ECO:0000313" key="4">
    <source>
        <dbReference type="EMBL" id="RLP12895.1"/>
    </source>
</evidence>
<keyword evidence="3" id="KW-0963">Cytoplasm</keyword>
<dbReference type="AlphaFoldDB" id="A0A8B3GII6"/>
<organism evidence="4 5">
    <name type="scientific">Propionibacterium australiense</name>
    <dbReference type="NCBI Taxonomy" id="119981"/>
    <lineage>
        <taxon>Bacteria</taxon>
        <taxon>Bacillati</taxon>
        <taxon>Actinomycetota</taxon>
        <taxon>Actinomycetes</taxon>
        <taxon>Propionibacteriales</taxon>
        <taxon>Propionibacteriaceae</taxon>
        <taxon>Propionibacterium</taxon>
    </lineage>
</organism>
<dbReference type="EMBL" id="RCIW01000001">
    <property type="protein sequence ID" value="RLP12895.1"/>
    <property type="molecule type" value="Genomic_DNA"/>
</dbReference>
<dbReference type="HAMAP" id="MF_00528">
    <property type="entry name" value="Maf"/>
    <property type="match status" value="1"/>
</dbReference>